<evidence type="ECO:0000256" key="3">
    <source>
        <dbReference type="ARBA" id="ARBA00022679"/>
    </source>
</evidence>
<dbReference type="InterPro" id="IPR018117">
    <property type="entry name" value="C5_DNA_meth_AS"/>
</dbReference>
<dbReference type="EMBL" id="RSTW01000018">
    <property type="protein sequence ID" value="MIT45657.1"/>
    <property type="molecule type" value="Genomic_DNA"/>
</dbReference>
<dbReference type="SUPFAM" id="SSF53335">
    <property type="entry name" value="S-adenosyl-L-methionine-dependent methyltransferases"/>
    <property type="match status" value="1"/>
</dbReference>
<dbReference type="GO" id="GO:0003886">
    <property type="term" value="F:DNA (cytosine-5-)-methyltransferase activity"/>
    <property type="evidence" value="ECO:0007669"/>
    <property type="project" value="UniProtKB-EC"/>
</dbReference>
<evidence type="ECO:0000256" key="7">
    <source>
        <dbReference type="PROSITE-ProRule" id="PRU01016"/>
    </source>
</evidence>
<dbReference type="Proteomes" id="UP000885418">
    <property type="component" value="Unassembled WGS sequence"/>
</dbReference>
<evidence type="ECO:0000256" key="1">
    <source>
        <dbReference type="ARBA" id="ARBA00011975"/>
    </source>
</evidence>
<evidence type="ECO:0000256" key="6">
    <source>
        <dbReference type="ARBA" id="ARBA00047422"/>
    </source>
</evidence>
<sequence>MGNKQQHIPPDNTITYGSVCSGIEAATVAWHSLGWDATWFSEIEPFPCAVLAHHWPSVPNLGDMTQIAARIQSGDVPAPDILVGGTPCQAYSLSGKRQGLKDPRGRLTLAFVQLADQIDKTRHEQGKPSSIIVWENVTGVLNSHDNAFGYFLGALAGERRPLQPAGKRWANAGAVSGPSRTVVWRTLNAEFFGVAQSRKRVFVMASARSGFDPGTILFEFPTVPPRTENYYGTQKKSASSTHSGIERERHRYCFDAIPDTAGTLIAGYDGTTSQDMRMRGGMIVEQHPRLRVRRLTPTECERLQGFPVGYTDIPWRSSSPSPRHRYKALGNSMPVPVMRWIGERIQKALQGV</sequence>
<comment type="caution">
    <text evidence="8">The sequence shown here is derived from an EMBL/GenBank/DDBJ whole genome shotgun (WGS) entry which is preliminary data.</text>
</comment>
<comment type="catalytic activity">
    <reaction evidence="6">
        <text>a 2'-deoxycytidine in DNA + S-adenosyl-L-methionine = a 5-methyl-2'-deoxycytidine in DNA + S-adenosyl-L-homocysteine + H(+)</text>
        <dbReference type="Rhea" id="RHEA:13681"/>
        <dbReference type="Rhea" id="RHEA-COMP:11369"/>
        <dbReference type="Rhea" id="RHEA-COMP:11370"/>
        <dbReference type="ChEBI" id="CHEBI:15378"/>
        <dbReference type="ChEBI" id="CHEBI:57856"/>
        <dbReference type="ChEBI" id="CHEBI:59789"/>
        <dbReference type="ChEBI" id="CHEBI:85452"/>
        <dbReference type="ChEBI" id="CHEBI:85454"/>
        <dbReference type="EC" id="2.1.1.37"/>
    </reaction>
</comment>
<dbReference type="InterPro" id="IPR050750">
    <property type="entry name" value="C5-MTase"/>
</dbReference>
<evidence type="ECO:0000313" key="8">
    <source>
        <dbReference type="EMBL" id="MIT45657.1"/>
    </source>
</evidence>
<dbReference type="Pfam" id="PF00145">
    <property type="entry name" value="DNA_methylase"/>
    <property type="match status" value="1"/>
</dbReference>
<dbReference type="PANTHER" id="PTHR46098:SF1">
    <property type="entry name" value="TRNA (CYTOSINE(38)-C(5))-METHYLTRANSFERASE"/>
    <property type="match status" value="1"/>
</dbReference>
<protein>
    <recommendedName>
        <fullName evidence="1">DNA (cytosine-5-)-methyltransferase</fullName>
        <ecNumber evidence="1">2.1.1.37</ecNumber>
    </recommendedName>
</protein>
<dbReference type="PANTHER" id="PTHR46098">
    <property type="entry name" value="TRNA (CYTOSINE(38)-C(5))-METHYLTRANSFERASE"/>
    <property type="match status" value="1"/>
</dbReference>
<evidence type="ECO:0000256" key="5">
    <source>
        <dbReference type="ARBA" id="ARBA00022747"/>
    </source>
</evidence>
<organism evidence="8">
    <name type="scientific">Salmonella enterica</name>
    <name type="common">Salmonella choleraesuis</name>
    <dbReference type="NCBI Taxonomy" id="28901"/>
    <lineage>
        <taxon>Bacteria</taxon>
        <taxon>Pseudomonadati</taxon>
        <taxon>Pseudomonadota</taxon>
        <taxon>Gammaproteobacteria</taxon>
        <taxon>Enterobacterales</taxon>
        <taxon>Enterobacteriaceae</taxon>
        <taxon>Salmonella</taxon>
    </lineage>
</organism>
<evidence type="ECO:0000256" key="4">
    <source>
        <dbReference type="ARBA" id="ARBA00022691"/>
    </source>
</evidence>
<dbReference type="Gene3D" id="3.40.50.150">
    <property type="entry name" value="Vaccinia Virus protein VP39"/>
    <property type="match status" value="1"/>
</dbReference>
<dbReference type="InterPro" id="IPR001525">
    <property type="entry name" value="C5_MeTfrase"/>
</dbReference>
<dbReference type="Gene3D" id="3.90.120.10">
    <property type="entry name" value="DNA Methylase, subunit A, domain 2"/>
    <property type="match status" value="1"/>
</dbReference>
<keyword evidence="2 7" id="KW-0489">Methyltransferase</keyword>
<dbReference type="PROSITE" id="PS51679">
    <property type="entry name" value="SAM_MT_C5"/>
    <property type="match status" value="1"/>
</dbReference>
<keyword evidence="4 7" id="KW-0949">S-adenosyl-L-methionine</keyword>
<gene>
    <name evidence="8" type="ORF">ATQ15_19390</name>
</gene>
<accession>A0A3V2QK75</accession>
<dbReference type="EC" id="2.1.1.37" evidence="1"/>
<dbReference type="PROSITE" id="PS00094">
    <property type="entry name" value="C5_MTASE_1"/>
    <property type="match status" value="1"/>
</dbReference>
<dbReference type="AlphaFoldDB" id="A0A3V2QK75"/>
<dbReference type="GO" id="GO:0032259">
    <property type="term" value="P:methylation"/>
    <property type="evidence" value="ECO:0007669"/>
    <property type="project" value="UniProtKB-KW"/>
</dbReference>
<comment type="similarity">
    <text evidence="7">Belongs to the class I-like SAM-binding methyltransferase superfamily. C5-methyltransferase family.</text>
</comment>
<reference evidence="8" key="1">
    <citation type="submission" date="2018-07" db="EMBL/GenBank/DDBJ databases">
        <authorList>
            <consortium name="GenomeTrakr network: Whole genome sequencing for foodborne pathogen traceback"/>
        </authorList>
    </citation>
    <scope>NUCLEOTIDE SEQUENCE [LARGE SCALE GENOMIC DNA]</scope>
    <source>
        <strain evidence="8">CFSAN034452</strain>
    </source>
</reference>
<dbReference type="InterPro" id="IPR029063">
    <property type="entry name" value="SAM-dependent_MTases_sf"/>
</dbReference>
<keyword evidence="3 7" id="KW-0808">Transferase</keyword>
<proteinExistence type="inferred from homology"/>
<name>A0A3V2QK75_SALER</name>
<feature type="active site" evidence="7">
    <location>
        <position position="88"/>
    </location>
</feature>
<keyword evidence="5" id="KW-0680">Restriction system</keyword>
<evidence type="ECO:0000256" key="2">
    <source>
        <dbReference type="ARBA" id="ARBA00022603"/>
    </source>
</evidence>
<dbReference type="GO" id="GO:0009307">
    <property type="term" value="P:DNA restriction-modification system"/>
    <property type="evidence" value="ECO:0007669"/>
    <property type="project" value="UniProtKB-KW"/>
</dbReference>